<accession>H5SQF9</accession>
<reference evidence="1" key="1">
    <citation type="journal article" date="2005" name="Environ. Microbiol.">
        <title>Genetic and functional properties of uncultivated thermophilic crenarchaeotes from a subsurface gold mine as revealed by analysis of genome fragments.</title>
        <authorList>
            <person name="Nunoura T."/>
            <person name="Hirayama H."/>
            <person name="Takami H."/>
            <person name="Oida H."/>
            <person name="Nishi S."/>
            <person name="Shimamura S."/>
            <person name="Suzuki Y."/>
            <person name="Inagaki F."/>
            <person name="Takai K."/>
            <person name="Nealson K.H."/>
            <person name="Horikoshi K."/>
        </authorList>
    </citation>
    <scope>NUCLEOTIDE SEQUENCE</scope>
</reference>
<dbReference type="AlphaFoldDB" id="H5SQF9"/>
<sequence length="118" mass="13939">MSRPKVKLEYTPEFKRNLRALAKKYRHIYSDVQPVLDRIQAGEIVGDRVPRARYTIFKVRVRNSDIPKGKRSGYRMIYYLKTPRNIILVTIYSKLDQGDVSEAQIRQIIREFDNLPAQ</sequence>
<name>H5SQF9_ACEAU</name>
<protein>
    <submittedName>
        <fullName evidence="1">Hypothetical conserved protein</fullName>
    </submittedName>
</protein>
<reference evidence="1" key="2">
    <citation type="journal article" date="2012" name="PLoS ONE">
        <title>A Deeply Branching Thermophilic Bacterium with an Ancient Acetyl-CoA Pathway Dominates a Subsurface Ecosystem.</title>
        <authorList>
            <person name="Takami H."/>
            <person name="Noguchi H."/>
            <person name="Takaki Y."/>
            <person name="Uchiyama I."/>
            <person name="Toyoda A."/>
            <person name="Nishi S."/>
            <person name="Chee G.-J."/>
            <person name="Arai W."/>
            <person name="Nunoura T."/>
            <person name="Itoh T."/>
            <person name="Hattori M."/>
            <person name="Takai K."/>
        </authorList>
    </citation>
    <scope>NUCLEOTIDE SEQUENCE</scope>
</reference>
<evidence type="ECO:0000313" key="1">
    <source>
        <dbReference type="EMBL" id="BAL58395.1"/>
    </source>
</evidence>
<gene>
    <name evidence="1" type="ORF">HGMM_OP1C090</name>
</gene>
<organism evidence="1">
    <name type="scientific">Acetithermum autotrophicum</name>
    <dbReference type="NCBI Taxonomy" id="1446466"/>
    <lineage>
        <taxon>Bacteria</taxon>
        <taxon>Candidatus Bipolaricaulota</taxon>
        <taxon>Candidatus Acetithermum</taxon>
    </lineage>
</organism>
<proteinExistence type="predicted"/>
<dbReference type="EMBL" id="AP011800">
    <property type="protein sequence ID" value="BAL58395.1"/>
    <property type="molecule type" value="Genomic_DNA"/>
</dbReference>